<evidence type="ECO:0000256" key="5">
    <source>
        <dbReference type="HAMAP-Rule" id="MF_00821"/>
    </source>
</evidence>
<reference evidence="6" key="1">
    <citation type="submission" date="2017-08" db="EMBL/GenBank/DDBJ databases">
        <authorList>
            <person name="Imhoff J.F."/>
            <person name="Rahn T."/>
            <person name="Kuenzel S."/>
            <person name="Neulinger S.C."/>
        </authorList>
    </citation>
    <scope>NUCLEOTIDE SEQUENCE</scope>
    <source>
        <strain evidence="6">DSM 11080</strain>
    </source>
</reference>
<keyword evidence="5" id="KW-0143">Chaperone</keyword>
<evidence type="ECO:0000256" key="2">
    <source>
        <dbReference type="ARBA" id="ARBA00022448"/>
    </source>
</evidence>
<dbReference type="NCBIfam" id="NF004393">
    <property type="entry name" value="PRK05751.1-4"/>
    <property type="match status" value="1"/>
</dbReference>
<evidence type="ECO:0000256" key="4">
    <source>
        <dbReference type="ARBA" id="ARBA00023010"/>
    </source>
</evidence>
<keyword evidence="3 5" id="KW-0653">Protein transport</keyword>
<dbReference type="GO" id="GO:0051262">
    <property type="term" value="P:protein tetramerization"/>
    <property type="evidence" value="ECO:0007669"/>
    <property type="project" value="InterPro"/>
</dbReference>
<evidence type="ECO:0000256" key="3">
    <source>
        <dbReference type="ARBA" id="ARBA00022927"/>
    </source>
</evidence>
<dbReference type="AlphaFoldDB" id="A0AAJ0XAB2"/>
<sequence length="163" mass="18037">MAENQQPQGDRQFALRSIYVKDLSFEAPNTPAIFRQEWKPETSLHLDIKLSALSEDTHEVVLTVTVTTKVGEQTAYLIEIQQAGIVTVSGFAQEELGPLFYVYCPSLLFPYARQAVSDLVFKGGFPHLVLQHVSFDAIYAQKQAEQAEQAKQGAGGEPSPTTH</sequence>
<dbReference type="Proteomes" id="UP001296776">
    <property type="component" value="Unassembled WGS sequence"/>
</dbReference>
<comment type="subcellular location">
    <subcellularLocation>
        <location evidence="5">Cytoplasm</location>
    </subcellularLocation>
</comment>
<comment type="function">
    <text evidence="5">One of the proteins required for the normal export of preproteins out of the cell cytoplasm. It is a molecular chaperone that binds to a subset of precursor proteins, maintaining them in a translocation-competent state. It also specifically binds to its receptor SecA.</text>
</comment>
<organism evidence="6 7">
    <name type="scientific">Halochromatium glycolicum</name>
    <dbReference type="NCBI Taxonomy" id="85075"/>
    <lineage>
        <taxon>Bacteria</taxon>
        <taxon>Pseudomonadati</taxon>
        <taxon>Pseudomonadota</taxon>
        <taxon>Gammaproteobacteria</taxon>
        <taxon>Chromatiales</taxon>
        <taxon>Chromatiaceae</taxon>
        <taxon>Halochromatium</taxon>
    </lineage>
</organism>
<dbReference type="PANTHER" id="PTHR36918">
    <property type="match status" value="1"/>
</dbReference>
<dbReference type="EMBL" id="NRSJ01000024">
    <property type="protein sequence ID" value="MBK1705591.1"/>
    <property type="molecule type" value="Genomic_DNA"/>
</dbReference>
<keyword evidence="7" id="KW-1185">Reference proteome</keyword>
<gene>
    <name evidence="5" type="primary">secB</name>
    <name evidence="6" type="ORF">CKO40_13765</name>
</gene>
<dbReference type="InterPro" id="IPR035958">
    <property type="entry name" value="SecB-like_sf"/>
</dbReference>
<comment type="caution">
    <text evidence="6">The sequence shown here is derived from an EMBL/GenBank/DDBJ whole genome shotgun (WGS) entry which is preliminary data.</text>
</comment>
<dbReference type="Pfam" id="PF02556">
    <property type="entry name" value="SecB"/>
    <property type="match status" value="1"/>
</dbReference>
<dbReference type="GO" id="GO:0051082">
    <property type="term" value="F:unfolded protein binding"/>
    <property type="evidence" value="ECO:0007669"/>
    <property type="project" value="InterPro"/>
</dbReference>
<dbReference type="HAMAP" id="MF_00821">
    <property type="entry name" value="SecB"/>
    <property type="match status" value="1"/>
</dbReference>
<evidence type="ECO:0000256" key="1">
    <source>
        <dbReference type="ARBA" id="ARBA00009990"/>
    </source>
</evidence>
<name>A0AAJ0XAB2_9GAMM</name>
<dbReference type="GO" id="GO:0015031">
    <property type="term" value="P:protein transport"/>
    <property type="evidence" value="ECO:0007669"/>
    <property type="project" value="UniProtKB-UniRule"/>
</dbReference>
<dbReference type="PRINTS" id="PR01594">
    <property type="entry name" value="SECBCHAPRONE"/>
</dbReference>
<dbReference type="RefSeq" id="WP_200346811.1">
    <property type="nucleotide sequence ID" value="NZ_NRSJ01000024.1"/>
</dbReference>
<keyword evidence="4 5" id="KW-0811">Translocation</keyword>
<dbReference type="GO" id="GO:0005737">
    <property type="term" value="C:cytoplasm"/>
    <property type="evidence" value="ECO:0007669"/>
    <property type="project" value="UniProtKB-SubCell"/>
</dbReference>
<comment type="similarity">
    <text evidence="1 5">Belongs to the SecB family.</text>
</comment>
<evidence type="ECO:0000313" key="6">
    <source>
        <dbReference type="EMBL" id="MBK1705591.1"/>
    </source>
</evidence>
<dbReference type="SUPFAM" id="SSF54611">
    <property type="entry name" value="SecB-like"/>
    <property type="match status" value="1"/>
</dbReference>
<keyword evidence="2 5" id="KW-0813">Transport</keyword>
<dbReference type="Gene3D" id="3.10.420.10">
    <property type="entry name" value="SecB-like"/>
    <property type="match status" value="1"/>
</dbReference>
<dbReference type="PANTHER" id="PTHR36918:SF1">
    <property type="entry name" value="PROTEIN-EXPORT PROTEIN SECB"/>
    <property type="match status" value="1"/>
</dbReference>
<dbReference type="NCBIfam" id="TIGR00809">
    <property type="entry name" value="secB"/>
    <property type="match status" value="1"/>
</dbReference>
<comment type="subunit">
    <text evidence="5">Homotetramer, a dimer of dimers. One homotetramer interacts with 1 SecA dimer.</text>
</comment>
<reference evidence="6" key="2">
    <citation type="journal article" date="2020" name="Microorganisms">
        <title>Osmotic Adaptation and Compatible Solute Biosynthesis of Phototrophic Bacteria as Revealed from Genome Analyses.</title>
        <authorList>
            <person name="Imhoff J.F."/>
            <person name="Rahn T."/>
            <person name="Kunzel S."/>
            <person name="Keller A."/>
            <person name="Neulinger S.C."/>
        </authorList>
    </citation>
    <scope>NUCLEOTIDE SEQUENCE</scope>
    <source>
        <strain evidence="6">DSM 11080</strain>
    </source>
</reference>
<dbReference type="GO" id="GO:0006457">
    <property type="term" value="P:protein folding"/>
    <property type="evidence" value="ECO:0007669"/>
    <property type="project" value="UniProtKB-UniRule"/>
</dbReference>
<protein>
    <recommendedName>
        <fullName evidence="5">Protein-export protein SecB</fullName>
    </recommendedName>
</protein>
<evidence type="ECO:0000313" key="7">
    <source>
        <dbReference type="Proteomes" id="UP001296776"/>
    </source>
</evidence>
<keyword evidence="5" id="KW-0963">Cytoplasm</keyword>
<dbReference type="InterPro" id="IPR003708">
    <property type="entry name" value="SecB"/>
</dbReference>
<accession>A0AAJ0XAB2</accession>
<proteinExistence type="inferred from homology"/>